<dbReference type="PIRSF" id="PIRSF037634">
    <property type="entry name" value="HS1-associating_X-1"/>
    <property type="match status" value="1"/>
</dbReference>
<feature type="site" description="Cleavage; by caspase-3" evidence="1">
    <location>
        <begin position="120"/>
        <end position="121"/>
    </location>
</feature>
<gene>
    <name evidence="4" type="primary">HAX1</name>
</gene>
<dbReference type="PANTHER" id="PTHR14938">
    <property type="entry name" value="HCLS1-ASSOCIATED PROTEIN X-1"/>
    <property type="match status" value="1"/>
</dbReference>
<dbReference type="InParanoid" id="A0A6P7X0H2"/>
<evidence type="ECO:0000313" key="4">
    <source>
        <dbReference type="RefSeq" id="XP_030044040.1"/>
    </source>
</evidence>
<dbReference type="AlphaFoldDB" id="A0A6P7X0H2"/>
<dbReference type="GO" id="GO:0016324">
    <property type="term" value="C:apical plasma membrane"/>
    <property type="evidence" value="ECO:0007669"/>
    <property type="project" value="TreeGrafter"/>
</dbReference>
<reference evidence="4" key="1">
    <citation type="submission" date="2025-08" db="UniProtKB">
        <authorList>
            <consortium name="RefSeq"/>
        </authorList>
    </citation>
    <scope>IDENTIFICATION</scope>
</reference>
<dbReference type="RefSeq" id="XP_030044040.1">
    <property type="nucleotide sequence ID" value="XM_030188180.1"/>
</dbReference>
<protein>
    <submittedName>
        <fullName evidence="4">HCLS1-associated protein X-1 isoform X1</fullName>
    </submittedName>
</protein>
<proteinExistence type="predicted"/>
<dbReference type="InterPro" id="IPR017248">
    <property type="entry name" value="HAX-1"/>
</dbReference>
<evidence type="ECO:0000313" key="3">
    <source>
        <dbReference type="Proteomes" id="UP000515156"/>
    </source>
</evidence>
<dbReference type="CTD" id="10456"/>
<dbReference type="KEGG" id="muo:115458302"/>
<dbReference type="PANTHER" id="PTHR14938:SF2">
    <property type="entry name" value="HCLS1-ASSOCIATED PROTEIN X-1"/>
    <property type="match status" value="1"/>
</dbReference>
<accession>A0A6P7X0H2</accession>
<feature type="region of interest" description="Disordered" evidence="2">
    <location>
        <begin position="24"/>
        <end position="48"/>
    </location>
</feature>
<dbReference type="GO" id="GO:0030136">
    <property type="term" value="C:clathrin-coated vesicle"/>
    <property type="evidence" value="ECO:0007669"/>
    <property type="project" value="TreeGrafter"/>
</dbReference>
<dbReference type="FunCoup" id="A0A6P7X0H2">
    <property type="interactions" value="431"/>
</dbReference>
<dbReference type="GO" id="GO:0015629">
    <property type="term" value="C:actin cytoskeleton"/>
    <property type="evidence" value="ECO:0007669"/>
    <property type="project" value="TreeGrafter"/>
</dbReference>
<organism evidence="3 4">
    <name type="scientific">Microcaecilia unicolor</name>
    <dbReference type="NCBI Taxonomy" id="1415580"/>
    <lineage>
        <taxon>Eukaryota</taxon>
        <taxon>Metazoa</taxon>
        <taxon>Chordata</taxon>
        <taxon>Craniata</taxon>
        <taxon>Vertebrata</taxon>
        <taxon>Euteleostomi</taxon>
        <taxon>Amphibia</taxon>
        <taxon>Gymnophiona</taxon>
        <taxon>Siphonopidae</taxon>
        <taxon>Microcaecilia</taxon>
    </lineage>
</organism>
<keyword evidence="3" id="KW-1185">Reference proteome</keyword>
<sequence>MSVYDLFRGFIGFPRRRDPFFGGIFHSDEEDDDEEDEDESSAYTSDSRSLQDFPFGFSLGPGRHRLHDSFGFEEFFRDFNELFTGIRVWSSSPFELPNIESPPSAADPSRDKKRDQLIRDSMLKFPDSHLLPAEDKASISQVEPQEPVQRSPRWDPFSRFENTWKIFPHIRHDDMKEDKDLDSQVSSQGLDDALRLEDPQPRSYFKSISVTKMIGADGSIEEHRTVQDSQGNKETVVTCRKGDQALISTSTRNQEGKEEHTEKMINMDDRDLAQFTDEWKQKRRDDAVDLRDDVSILDRFFQRWFSKR</sequence>
<dbReference type="GO" id="GO:0030833">
    <property type="term" value="P:regulation of actin filament polymerization"/>
    <property type="evidence" value="ECO:0007669"/>
    <property type="project" value="TreeGrafter"/>
</dbReference>
<dbReference type="GO" id="GO:0005739">
    <property type="term" value="C:mitochondrion"/>
    <property type="evidence" value="ECO:0007669"/>
    <property type="project" value="TreeGrafter"/>
</dbReference>
<name>A0A6P7X0H2_9AMPH</name>
<feature type="compositionally biased region" description="Acidic residues" evidence="2">
    <location>
        <begin position="28"/>
        <end position="40"/>
    </location>
</feature>
<dbReference type="OrthoDB" id="5562606at2759"/>
<dbReference type="Proteomes" id="UP000515156">
    <property type="component" value="Chromosome 14"/>
</dbReference>
<feature type="region of interest" description="Disordered" evidence="2">
    <location>
        <begin position="133"/>
        <end position="154"/>
    </location>
</feature>
<dbReference type="GO" id="GO:0043066">
    <property type="term" value="P:negative regulation of apoptotic process"/>
    <property type="evidence" value="ECO:0007669"/>
    <property type="project" value="InterPro"/>
</dbReference>
<evidence type="ECO:0000256" key="1">
    <source>
        <dbReference type="PIRSR" id="PIRSR037634-1"/>
    </source>
</evidence>
<dbReference type="GO" id="GO:0016529">
    <property type="term" value="C:sarcoplasmic reticulum"/>
    <property type="evidence" value="ECO:0007669"/>
    <property type="project" value="TreeGrafter"/>
</dbReference>
<evidence type="ECO:0000256" key="2">
    <source>
        <dbReference type="SAM" id="MobiDB-lite"/>
    </source>
</evidence>
<dbReference type="GeneID" id="115458302"/>